<evidence type="ECO:0000259" key="9">
    <source>
        <dbReference type="PROSITE" id="PS50235"/>
    </source>
</evidence>
<dbReference type="GO" id="GO:0004843">
    <property type="term" value="F:cysteine-type deubiquitinase activity"/>
    <property type="evidence" value="ECO:0007669"/>
    <property type="project" value="UniProtKB-EC"/>
</dbReference>
<dbReference type="PANTHER" id="PTHR21646">
    <property type="entry name" value="UBIQUITIN CARBOXYL-TERMINAL HYDROLASE"/>
    <property type="match status" value="1"/>
</dbReference>
<dbReference type="Proteomes" id="UP001289374">
    <property type="component" value="Unassembled WGS sequence"/>
</dbReference>
<evidence type="ECO:0000256" key="3">
    <source>
        <dbReference type="ARBA" id="ARBA00012759"/>
    </source>
</evidence>
<dbReference type="SUPFAM" id="SSF54001">
    <property type="entry name" value="Cysteine proteinases"/>
    <property type="match status" value="1"/>
</dbReference>
<keyword evidence="6 10" id="KW-0378">Hydrolase</keyword>
<keyword evidence="7" id="KW-0788">Thiol protease</keyword>
<dbReference type="InterPro" id="IPR001394">
    <property type="entry name" value="Peptidase_C19_UCH"/>
</dbReference>
<dbReference type="InterPro" id="IPR057372">
    <property type="entry name" value="Ubiquitin_UBP8/5"/>
</dbReference>
<feature type="compositionally biased region" description="Basic and acidic residues" evidence="8">
    <location>
        <begin position="38"/>
        <end position="59"/>
    </location>
</feature>
<keyword evidence="4" id="KW-0645">Protease</keyword>
<evidence type="ECO:0000256" key="2">
    <source>
        <dbReference type="ARBA" id="ARBA00009085"/>
    </source>
</evidence>
<evidence type="ECO:0000256" key="6">
    <source>
        <dbReference type="ARBA" id="ARBA00022801"/>
    </source>
</evidence>
<dbReference type="GO" id="GO:0006508">
    <property type="term" value="P:proteolysis"/>
    <property type="evidence" value="ECO:0007669"/>
    <property type="project" value="UniProtKB-KW"/>
</dbReference>
<dbReference type="PANTHER" id="PTHR21646:SF24">
    <property type="entry name" value="UBIQUITIN CARBOXYL-TERMINAL HYDROLASE"/>
    <property type="match status" value="1"/>
</dbReference>
<feature type="region of interest" description="Disordered" evidence="8">
    <location>
        <begin position="29"/>
        <end position="59"/>
    </location>
</feature>
<comment type="catalytic activity">
    <reaction evidence="1">
        <text>Thiol-dependent hydrolysis of ester, thioester, amide, peptide and isopeptide bonds formed by the C-terminal Gly of ubiquitin (a 76-residue protein attached to proteins as an intracellular targeting signal).</text>
        <dbReference type="EC" id="3.4.19.12"/>
    </reaction>
</comment>
<reference evidence="10" key="2">
    <citation type="journal article" date="2024" name="Plant">
        <title>Genomic evolution and insights into agronomic trait innovations of Sesamum species.</title>
        <authorList>
            <person name="Miao H."/>
            <person name="Wang L."/>
            <person name="Qu L."/>
            <person name="Liu H."/>
            <person name="Sun Y."/>
            <person name="Le M."/>
            <person name="Wang Q."/>
            <person name="Wei S."/>
            <person name="Zheng Y."/>
            <person name="Lin W."/>
            <person name="Duan Y."/>
            <person name="Cao H."/>
            <person name="Xiong S."/>
            <person name="Wang X."/>
            <person name="Wei L."/>
            <person name="Li C."/>
            <person name="Ma Q."/>
            <person name="Ju M."/>
            <person name="Zhao R."/>
            <person name="Li G."/>
            <person name="Mu C."/>
            <person name="Tian Q."/>
            <person name="Mei H."/>
            <person name="Zhang T."/>
            <person name="Gao T."/>
            <person name="Zhang H."/>
        </authorList>
    </citation>
    <scope>NUCLEOTIDE SEQUENCE</scope>
    <source>
        <strain evidence="10">K16</strain>
    </source>
</reference>
<evidence type="ECO:0000256" key="5">
    <source>
        <dbReference type="ARBA" id="ARBA00022786"/>
    </source>
</evidence>
<organism evidence="10 11">
    <name type="scientific">Sesamum angolense</name>
    <dbReference type="NCBI Taxonomy" id="2727404"/>
    <lineage>
        <taxon>Eukaryota</taxon>
        <taxon>Viridiplantae</taxon>
        <taxon>Streptophyta</taxon>
        <taxon>Embryophyta</taxon>
        <taxon>Tracheophyta</taxon>
        <taxon>Spermatophyta</taxon>
        <taxon>Magnoliopsida</taxon>
        <taxon>eudicotyledons</taxon>
        <taxon>Gunneridae</taxon>
        <taxon>Pentapetalae</taxon>
        <taxon>asterids</taxon>
        <taxon>lamiids</taxon>
        <taxon>Lamiales</taxon>
        <taxon>Pedaliaceae</taxon>
        <taxon>Sesamum</taxon>
    </lineage>
</organism>
<keyword evidence="5" id="KW-0833">Ubl conjugation pathway</keyword>
<dbReference type="PROSITE" id="PS50235">
    <property type="entry name" value="USP_3"/>
    <property type="match status" value="1"/>
</dbReference>
<evidence type="ECO:0000256" key="8">
    <source>
        <dbReference type="SAM" id="MobiDB-lite"/>
    </source>
</evidence>
<dbReference type="GO" id="GO:0016579">
    <property type="term" value="P:protein deubiquitination"/>
    <property type="evidence" value="ECO:0007669"/>
    <property type="project" value="InterPro"/>
</dbReference>
<protein>
    <recommendedName>
        <fullName evidence="3">ubiquitinyl hydrolase 1</fullName>
        <ecNumber evidence="3">3.4.19.12</ecNumber>
    </recommendedName>
</protein>
<name>A0AAE1XC01_9LAMI</name>
<dbReference type="Pfam" id="PF25242">
    <property type="entry name" value="Ubiquitin_UBP8"/>
    <property type="match status" value="1"/>
</dbReference>
<dbReference type="InterPro" id="IPR028889">
    <property type="entry name" value="USP"/>
</dbReference>
<dbReference type="Gene3D" id="3.90.70.10">
    <property type="entry name" value="Cysteine proteinases"/>
    <property type="match status" value="1"/>
</dbReference>
<accession>A0AAE1XC01</accession>
<dbReference type="EMBL" id="JACGWL010000002">
    <property type="protein sequence ID" value="KAK4409132.1"/>
    <property type="molecule type" value="Genomic_DNA"/>
</dbReference>
<evidence type="ECO:0000256" key="7">
    <source>
        <dbReference type="ARBA" id="ARBA00022807"/>
    </source>
</evidence>
<gene>
    <name evidence="10" type="ORF">Sango_0494200</name>
</gene>
<comment type="caution">
    <text evidence="10">The sequence shown here is derived from an EMBL/GenBank/DDBJ whole genome shotgun (WGS) entry which is preliminary data.</text>
</comment>
<dbReference type="Gene3D" id="3.10.20.90">
    <property type="entry name" value="Phosphatidylinositol 3-kinase Catalytic Subunit, Chain A, domain 1"/>
    <property type="match status" value="1"/>
</dbReference>
<evidence type="ECO:0000313" key="10">
    <source>
        <dbReference type="EMBL" id="KAK4409132.1"/>
    </source>
</evidence>
<dbReference type="Pfam" id="PF00443">
    <property type="entry name" value="UCH"/>
    <property type="match status" value="1"/>
</dbReference>
<evidence type="ECO:0000256" key="1">
    <source>
        <dbReference type="ARBA" id="ARBA00000707"/>
    </source>
</evidence>
<proteinExistence type="inferred from homology"/>
<dbReference type="InterPro" id="IPR038765">
    <property type="entry name" value="Papain-like_cys_pep_sf"/>
</dbReference>
<reference evidence="10" key="1">
    <citation type="submission" date="2020-06" db="EMBL/GenBank/DDBJ databases">
        <authorList>
            <person name="Li T."/>
            <person name="Hu X."/>
            <person name="Zhang T."/>
            <person name="Song X."/>
            <person name="Zhang H."/>
            <person name="Dai N."/>
            <person name="Sheng W."/>
            <person name="Hou X."/>
            <person name="Wei L."/>
        </authorList>
    </citation>
    <scope>NUCLEOTIDE SEQUENCE</scope>
    <source>
        <strain evidence="10">K16</strain>
        <tissue evidence="10">Leaf</tissue>
    </source>
</reference>
<dbReference type="AlphaFoldDB" id="A0AAE1XC01"/>
<dbReference type="InterPro" id="IPR050185">
    <property type="entry name" value="Ub_carboxyl-term_hydrolase"/>
</dbReference>
<comment type="similarity">
    <text evidence="2">Belongs to the peptidase C19 family.</text>
</comment>
<sequence>MRRQGGHYGGDSAAADYAYGGAGAQMHQNTKSGYYQGRHQEPQLLGDKERGQDETEWRWERDDAQAKLPETPMSPTAPFAGGKTTYGYCQLHAHVISVTFRGGLFDLKCTLWNLLDIRPEAGIRWMEQSRGILDLPQEEDIAMLYIDREHVNFNLKRKNIWYSSISIFCALHNCWCRARVERENLLSAFCQTYLLSEFESDLEQHLSYVLAEKGFWAFYHKQKMPVECSLMLQLETIHSNVTISYAFVISIFPLETSDVDNVLWIYCYSYVGKFLLPYPALGLRCLPVNVDLGDTPNPLICGSTRVQCFMSERCYAEVISYAISICNAVWGFARYVACMAESLTFRHSDFKSSSKEKKGFPAVEEDMSDVYPLQLRLSVLRETNVLAVKISKKDNSVECFRRACKIFNLEAEPLRVWDFSGQTTLLFLNDKNKILKESQKQTEQDPLLELQVYGLSDSLVPWLNWTTKPGNTCFMNSALQCLAHTPKLVDYFLGDYKKEINPENPLGMNGEIASSFGELLKKLWAPGATPLAPRTFKMKLAHFAPQFSGFNQHDSQELLAFLLDGLHEDLNRVKCKPYVEAKDSDDRPDEEVADEYWRNHLARNDSIIVDVCQFMIPFFG</sequence>
<feature type="domain" description="USP" evidence="9">
    <location>
        <begin position="463"/>
        <end position="620"/>
    </location>
</feature>
<keyword evidence="11" id="KW-1185">Reference proteome</keyword>
<evidence type="ECO:0000313" key="11">
    <source>
        <dbReference type="Proteomes" id="UP001289374"/>
    </source>
</evidence>
<dbReference type="EC" id="3.4.19.12" evidence="3"/>
<evidence type="ECO:0000256" key="4">
    <source>
        <dbReference type="ARBA" id="ARBA00022670"/>
    </source>
</evidence>